<reference evidence="4" key="2">
    <citation type="journal article" date="2021" name="PeerJ">
        <title>Extensive microbial diversity within the chicken gut microbiome revealed by metagenomics and culture.</title>
        <authorList>
            <person name="Gilroy R."/>
            <person name="Ravi A."/>
            <person name="Getino M."/>
            <person name="Pursley I."/>
            <person name="Horton D.L."/>
            <person name="Alikhan N.F."/>
            <person name="Baker D."/>
            <person name="Gharbi K."/>
            <person name="Hall N."/>
            <person name="Watson M."/>
            <person name="Adriaenssens E.M."/>
            <person name="Foster-Nyarko E."/>
            <person name="Jarju S."/>
            <person name="Secka A."/>
            <person name="Antonio M."/>
            <person name="Oren A."/>
            <person name="Chaudhuri R.R."/>
            <person name="La Ragione R."/>
            <person name="Hildebrand F."/>
            <person name="Pallen M.J."/>
        </authorList>
    </citation>
    <scope>NUCLEOTIDE SEQUENCE</scope>
    <source>
        <strain evidence="4">CHK191-8634</strain>
    </source>
</reference>
<evidence type="ECO:0000313" key="4">
    <source>
        <dbReference type="EMBL" id="HIU43892.1"/>
    </source>
</evidence>
<dbReference type="InterPro" id="IPR059180">
    <property type="entry name" value="3D_YorM"/>
</dbReference>
<evidence type="ECO:0000259" key="3">
    <source>
        <dbReference type="Pfam" id="PF06725"/>
    </source>
</evidence>
<gene>
    <name evidence="4" type="ORF">IAB67_06310</name>
</gene>
<keyword evidence="2" id="KW-0812">Transmembrane</keyword>
<dbReference type="SUPFAM" id="SSF50685">
    <property type="entry name" value="Barwin-like endoglucanases"/>
    <property type="match status" value="1"/>
</dbReference>
<comment type="caution">
    <text evidence="4">The sequence shown here is derived from an EMBL/GenBank/DDBJ whole genome shotgun (WGS) entry which is preliminary data.</text>
</comment>
<dbReference type="Gene3D" id="2.40.40.10">
    <property type="entry name" value="RlpA-like domain"/>
    <property type="match status" value="1"/>
</dbReference>
<dbReference type="PANTHER" id="PTHR39160">
    <property type="entry name" value="CELL WALL-BINDING PROTEIN YOCH"/>
    <property type="match status" value="1"/>
</dbReference>
<dbReference type="InterPro" id="IPR010611">
    <property type="entry name" value="3D_dom"/>
</dbReference>
<sequence>MTKFERCWVYILVILVAVSNLLVLARVRELESEIAALEAAQGIVAAEPATVSLRMAQQASAGAGRREPAEPQPMQPAMQSGIFTAYAYCACEKCCGKWAQYGVTASGTVPQQGRTVAVDPDVIPLGSELWIDGEGPFVAEDTGSGINGSTIDVYHDSHADALKWGKREVTVTWYE</sequence>
<dbReference type="PANTHER" id="PTHR39160:SF4">
    <property type="entry name" value="RESUSCITATION-PROMOTING FACTOR RPFB"/>
    <property type="match status" value="1"/>
</dbReference>
<dbReference type="Pfam" id="PF06725">
    <property type="entry name" value="3D"/>
    <property type="match status" value="1"/>
</dbReference>
<evidence type="ECO:0000313" key="5">
    <source>
        <dbReference type="Proteomes" id="UP000824073"/>
    </source>
</evidence>
<keyword evidence="1" id="KW-0732">Signal</keyword>
<dbReference type="EMBL" id="DVMR01000050">
    <property type="protein sequence ID" value="HIU43892.1"/>
    <property type="molecule type" value="Genomic_DNA"/>
</dbReference>
<dbReference type="GO" id="GO:0019867">
    <property type="term" value="C:outer membrane"/>
    <property type="evidence" value="ECO:0007669"/>
    <property type="project" value="InterPro"/>
</dbReference>
<organism evidence="4 5">
    <name type="scientific">Candidatus Ventrousia excrementavium</name>
    <dbReference type="NCBI Taxonomy" id="2840961"/>
    <lineage>
        <taxon>Bacteria</taxon>
        <taxon>Bacillati</taxon>
        <taxon>Bacillota</taxon>
        <taxon>Clostridia</taxon>
        <taxon>Eubacteriales</taxon>
        <taxon>Clostridiaceae</taxon>
        <taxon>Clostridiaceae incertae sedis</taxon>
        <taxon>Candidatus Ventrousia</taxon>
    </lineage>
</organism>
<name>A0A9D1IV24_9CLOT</name>
<proteinExistence type="predicted"/>
<reference evidence="4" key="1">
    <citation type="submission" date="2020-10" db="EMBL/GenBank/DDBJ databases">
        <authorList>
            <person name="Gilroy R."/>
        </authorList>
    </citation>
    <scope>NUCLEOTIDE SEQUENCE</scope>
    <source>
        <strain evidence="4">CHK191-8634</strain>
    </source>
</reference>
<keyword evidence="2" id="KW-1133">Transmembrane helix</keyword>
<feature type="domain" description="3D" evidence="3">
    <location>
        <begin position="114"/>
        <end position="172"/>
    </location>
</feature>
<dbReference type="InterPro" id="IPR051933">
    <property type="entry name" value="Resuscitation_pf_RpfB"/>
</dbReference>
<evidence type="ECO:0000256" key="1">
    <source>
        <dbReference type="ARBA" id="ARBA00022729"/>
    </source>
</evidence>
<dbReference type="GO" id="GO:0009254">
    <property type="term" value="P:peptidoglycan turnover"/>
    <property type="evidence" value="ECO:0007669"/>
    <property type="project" value="InterPro"/>
</dbReference>
<dbReference type="CDD" id="cd14667">
    <property type="entry name" value="3D_containing_proteins"/>
    <property type="match status" value="1"/>
</dbReference>
<feature type="transmembrane region" description="Helical" evidence="2">
    <location>
        <begin position="7"/>
        <end position="25"/>
    </location>
</feature>
<keyword evidence="2" id="KW-0472">Membrane</keyword>
<dbReference type="AlphaFoldDB" id="A0A9D1IV24"/>
<dbReference type="GO" id="GO:0004553">
    <property type="term" value="F:hydrolase activity, hydrolyzing O-glycosyl compounds"/>
    <property type="evidence" value="ECO:0007669"/>
    <property type="project" value="InterPro"/>
</dbReference>
<evidence type="ECO:0000256" key="2">
    <source>
        <dbReference type="SAM" id="Phobius"/>
    </source>
</evidence>
<protein>
    <submittedName>
        <fullName evidence="4">3D domain-containing protein</fullName>
    </submittedName>
</protein>
<accession>A0A9D1IV24</accession>
<dbReference type="InterPro" id="IPR036908">
    <property type="entry name" value="RlpA-like_sf"/>
</dbReference>
<dbReference type="Proteomes" id="UP000824073">
    <property type="component" value="Unassembled WGS sequence"/>
</dbReference>